<reference evidence="2" key="2">
    <citation type="submission" date="2020-09" db="EMBL/GenBank/DDBJ databases">
        <authorList>
            <person name="Sun Q."/>
            <person name="Zhou Y."/>
        </authorList>
    </citation>
    <scope>NUCLEOTIDE SEQUENCE</scope>
    <source>
        <strain evidence="2">CGMCC 1.15179</strain>
    </source>
</reference>
<dbReference type="EMBL" id="BMHQ01000014">
    <property type="protein sequence ID" value="GGE27466.1"/>
    <property type="molecule type" value="Genomic_DNA"/>
</dbReference>
<dbReference type="RefSeq" id="WP_188648908.1">
    <property type="nucleotide sequence ID" value="NZ_BMHQ01000014.1"/>
</dbReference>
<evidence type="ECO:0000313" key="2">
    <source>
        <dbReference type="EMBL" id="GGE27466.1"/>
    </source>
</evidence>
<feature type="signal peptide" evidence="1">
    <location>
        <begin position="1"/>
        <end position="27"/>
    </location>
</feature>
<dbReference type="Proteomes" id="UP000625210">
    <property type="component" value="Unassembled WGS sequence"/>
</dbReference>
<dbReference type="AlphaFoldDB" id="A0A8J2YEU5"/>
<accession>A0A8J2YEU5</accession>
<sequence>MRKFGVFLIVTAMMSLFGSISSLTADADRSTVAEDFLLEGTMHYLDVQGGCWVLQDDQGNRYQLIGNTQSLEKEGLRVVVKVRPGTGLVSKCMVGKLVRLVEVVERK</sequence>
<gene>
    <name evidence="2" type="ORF">GCM10011571_32120</name>
</gene>
<evidence type="ECO:0008006" key="4">
    <source>
        <dbReference type="Google" id="ProtNLM"/>
    </source>
</evidence>
<proteinExistence type="predicted"/>
<evidence type="ECO:0000313" key="3">
    <source>
        <dbReference type="Proteomes" id="UP000625210"/>
    </source>
</evidence>
<evidence type="ECO:0000256" key="1">
    <source>
        <dbReference type="SAM" id="SignalP"/>
    </source>
</evidence>
<keyword evidence="3" id="KW-1185">Reference proteome</keyword>
<keyword evidence="1" id="KW-0732">Signal</keyword>
<name>A0A8J2YEU5_9BACL</name>
<comment type="caution">
    <text evidence="2">The sequence shown here is derived from an EMBL/GenBank/DDBJ whole genome shotgun (WGS) entry which is preliminary data.</text>
</comment>
<feature type="chain" id="PRO_5035218888" description="DUF5666 domain-containing protein" evidence="1">
    <location>
        <begin position="28"/>
        <end position="107"/>
    </location>
</feature>
<protein>
    <recommendedName>
        <fullName evidence="4">DUF5666 domain-containing protein</fullName>
    </recommendedName>
</protein>
<reference evidence="2" key="1">
    <citation type="journal article" date="2014" name="Int. J. Syst. Evol. Microbiol.">
        <title>Complete genome sequence of Corynebacterium casei LMG S-19264T (=DSM 44701T), isolated from a smear-ripened cheese.</title>
        <authorList>
            <consortium name="US DOE Joint Genome Institute (JGI-PGF)"/>
            <person name="Walter F."/>
            <person name="Albersmeier A."/>
            <person name="Kalinowski J."/>
            <person name="Ruckert C."/>
        </authorList>
    </citation>
    <scope>NUCLEOTIDE SEQUENCE</scope>
    <source>
        <strain evidence="2">CGMCC 1.15179</strain>
    </source>
</reference>
<organism evidence="2 3">
    <name type="scientific">Marinithermofilum abyssi</name>
    <dbReference type="NCBI Taxonomy" id="1571185"/>
    <lineage>
        <taxon>Bacteria</taxon>
        <taxon>Bacillati</taxon>
        <taxon>Bacillota</taxon>
        <taxon>Bacilli</taxon>
        <taxon>Bacillales</taxon>
        <taxon>Thermoactinomycetaceae</taxon>
        <taxon>Marinithermofilum</taxon>
    </lineage>
</organism>